<dbReference type="InterPro" id="IPR011006">
    <property type="entry name" value="CheY-like_superfamily"/>
</dbReference>
<dbReference type="SUPFAM" id="SSF52172">
    <property type="entry name" value="CheY-like"/>
    <property type="match status" value="1"/>
</dbReference>
<dbReference type="InterPro" id="IPR001789">
    <property type="entry name" value="Sig_transdc_resp-reg_receiver"/>
</dbReference>
<evidence type="ECO:0000256" key="1">
    <source>
        <dbReference type="PROSITE-ProRule" id="PRU00169"/>
    </source>
</evidence>
<keyword evidence="4" id="KW-1185">Reference proteome</keyword>
<reference evidence="3 4" key="1">
    <citation type="submission" date="2019-12" db="EMBL/GenBank/DDBJ databases">
        <title>Genomic-based taxomic classification of the family Erythrobacteraceae.</title>
        <authorList>
            <person name="Xu L."/>
        </authorList>
    </citation>
    <scope>NUCLEOTIDE SEQUENCE [LARGE SCALE GENOMIC DNA]</scope>
    <source>
        <strain evidence="3 4">MCCC 1K01500</strain>
    </source>
</reference>
<dbReference type="OrthoDB" id="582170at2"/>
<comment type="caution">
    <text evidence="3">The sequence shown here is derived from an EMBL/GenBank/DDBJ whole genome shotgun (WGS) entry which is preliminary data.</text>
</comment>
<proteinExistence type="predicted"/>
<sequence length="114" mass="11876">MSIAGQTVLIVEDEPIIGLLLEDLVLDAGGKPVITNTIAGAMTALSKHSIDAAILDVNVHGEKTYPVAEALMAQGIRFIFASGYGDALHPEGFESVPTITKPYALKDIESGLAG</sequence>
<accession>A0A6I4SSD9</accession>
<keyword evidence="1" id="KW-0597">Phosphoprotein</keyword>
<dbReference type="EMBL" id="WTYM01000030">
    <property type="protein sequence ID" value="MXO58793.1"/>
    <property type="molecule type" value="Genomic_DNA"/>
</dbReference>
<evidence type="ECO:0000313" key="4">
    <source>
        <dbReference type="Proteomes" id="UP000433652"/>
    </source>
</evidence>
<dbReference type="RefSeq" id="WP_159792601.1">
    <property type="nucleotide sequence ID" value="NZ_WTYM01000030.1"/>
</dbReference>
<feature type="domain" description="Response regulatory" evidence="2">
    <location>
        <begin position="7"/>
        <end position="114"/>
    </location>
</feature>
<protein>
    <submittedName>
        <fullName evidence="3">Response regulator</fullName>
    </submittedName>
</protein>
<evidence type="ECO:0000259" key="2">
    <source>
        <dbReference type="PROSITE" id="PS50110"/>
    </source>
</evidence>
<name>A0A6I4SSD9_9SPHN</name>
<dbReference type="Gene3D" id="3.40.50.2300">
    <property type="match status" value="1"/>
</dbReference>
<gene>
    <name evidence="3" type="ORF">GRI89_04465</name>
</gene>
<feature type="modified residue" description="4-aspartylphosphate" evidence="1">
    <location>
        <position position="56"/>
    </location>
</feature>
<organism evidence="3 4">
    <name type="scientific">Croceibacterium salegens</name>
    <dbReference type="NCBI Taxonomy" id="1737568"/>
    <lineage>
        <taxon>Bacteria</taxon>
        <taxon>Pseudomonadati</taxon>
        <taxon>Pseudomonadota</taxon>
        <taxon>Alphaproteobacteria</taxon>
        <taxon>Sphingomonadales</taxon>
        <taxon>Erythrobacteraceae</taxon>
        <taxon>Croceibacterium</taxon>
    </lineage>
</organism>
<dbReference type="AlphaFoldDB" id="A0A6I4SSD9"/>
<evidence type="ECO:0000313" key="3">
    <source>
        <dbReference type="EMBL" id="MXO58793.1"/>
    </source>
</evidence>
<dbReference type="SMART" id="SM00448">
    <property type="entry name" value="REC"/>
    <property type="match status" value="1"/>
</dbReference>
<dbReference type="PROSITE" id="PS50110">
    <property type="entry name" value="RESPONSE_REGULATORY"/>
    <property type="match status" value="1"/>
</dbReference>
<dbReference type="GO" id="GO:0000160">
    <property type="term" value="P:phosphorelay signal transduction system"/>
    <property type="evidence" value="ECO:0007669"/>
    <property type="project" value="InterPro"/>
</dbReference>
<dbReference type="Proteomes" id="UP000433652">
    <property type="component" value="Unassembled WGS sequence"/>
</dbReference>